<comment type="caution">
    <text evidence="3">The sequence shown here is derived from an EMBL/GenBank/DDBJ whole genome shotgun (WGS) entry which is preliminary data.</text>
</comment>
<organism evidence="3 4">
    <name type="scientific">Brevibacterium senegalense</name>
    <dbReference type="NCBI Taxonomy" id="1033736"/>
    <lineage>
        <taxon>Bacteria</taxon>
        <taxon>Bacillati</taxon>
        <taxon>Actinomycetota</taxon>
        <taxon>Actinomycetes</taxon>
        <taxon>Micrococcales</taxon>
        <taxon>Brevibacteriaceae</taxon>
        <taxon>Brevibacterium</taxon>
    </lineage>
</organism>
<accession>A0A921MDJ8</accession>
<reference evidence="3" key="1">
    <citation type="journal article" date="2021" name="PeerJ">
        <title>Extensive microbial diversity within the chicken gut microbiome revealed by metagenomics and culture.</title>
        <authorList>
            <person name="Gilroy R."/>
            <person name="Ravi A."/>
            <person name="Getino M."/>
            <person name="Pursley I."/>
            <person name="Horton D.L."/>
            <person name="Alikhan N.F."/>
            <person name="Baker D."/>
            <person name="Gharbi K."/>
            <person name="Hall N."/>
            <person name="Watson M."/>
            <person name="Adriaenssens E.M."/>
            <person name="Foster-Nyarko E."/>
            <person name="Jarju S."/>
            <person name="Secka A."/>
            <person name="Antonio M."/>
            <person name="Oren A."/>
            <person name="Chaudhuri R.R."/>
            <person name="La Ragione R."/>
            <person name="Hildebrand F."/>
            <person name="Pallen M.J."/>
        </authorList>
    </citation>
    <scope>NUCLEOTIDE SEQUENCE</scope>
    <source>
        <strain evidence="3">ChiGjej5B5-7349</strain>
    </source>
</reference>
<dbReference type="Pfam" id="PF00092">
    <property type="entry name" value="VWA"/>
    <property type="match status" value="1"/>
</dbReference>
<dbReference type="SMART" id="SM00327">
    <property type="entry name" value="VWA"/>
    <property type="match status" value="1"/>
</dbReference>
<feature type="domain" description="VWFA" evidence="2">
    <location>
        <begin position="95"/>
        <end position="284"/>
    </location>
</feature>
<keyword evidence="1" id="KW-0812">Transmembrane</keyword>
<keyword evidence="1" id="KW-1133">Transmembrane helix</keyword>
<evidence type="ECO:0000313" key="4">
    <source>
        <dbReference type="Proteomes" id="UP000784435"/>
    </source>
</evidence>
<name>A0A921MDJ8_9MICO</name>
<dbReference type="SUPFAM" id="SSF53300">
    <property type="entry name" value="vWA-like"/>
    <property type="match status" value="1"/>
</dbReference>
<dbReference type="Proteomes" id="UP000784435">
    <property type="component" value="Unassembled WGS sequence"/>
</dbReference>
<proteinExistence type="predicted"/>
<feature type="transmembrane region" description="Helical" evidence="1">
    <location>
        <begin position="56"/>
        <end position="79"/>
    </location>
</feature>
<evidence type="ECO:0000256" key="1">
    <source>
        <dbReference type="SAM" id="Phobius"/>
    </source>
</evidence>
<dbReference type="InterPro" id="IPR036465">
    <property type="entry name" value="vWFA_dom_sf"/>
</dbReference>
<sequence>MVTTPMLWLAIVLAVLALAALLVAFLIPARSRGRTPVAYLSRLTALPAYVRARRRLLLGSLAGLAVLALTAVFALAGVARPTVQETISPKRHLRDVMLCLDVSGSMISYDAEIIESYIEMIDSFDGERIGMSIFNATGVTVFPLTDDYDMAKEFLEDAHAGFTSYGTEGLDFIAPTQPPVVTGSSLIGDGLVNCVESFDRLDEEERSRSIILATDNELAGEPLFTMPEAADHAVERGVRVYALAPSRYYFPAPLEELEAAAETTEGEFHSMSDGRAVDRIVTSVQATEAALTDGRLVTLFHDRPVLPLAGTGIGVLALLVLVWRLRL</sequence>
<dbReference type="Gene3D" id="3.40.50.410">
    <property type="entry name" value="von Willebrand factor, type A domain"/>
    <property type="match status" value="1"/>
</dbReference>
<evidence type="ECO:0000313" key="3">
    <source>
        <dbReference type="EMBL" id="HJG80105.1"/>
    </source>
</evidence>
<reference evidence="3" key="2">
    <citation type="submission" date="2021-09" db="EMBL/GenBank/DDBJ databases">
        <authorList>
            <person name="Gilroy R."/>
        </authorList>
    </citation>
    <scope>NUCLEOTIDE SEQUENCE</scope>
    <source>
        <strain evidence="3">ChiGjej5B5-7349</strain>
    </source>
</reference>
<gene>
    <name evidence="3" type="ORF">K8V08_06810</name>
</gene>
<protein>
    <submittedName>
        <fullName evidence="3">VWA domain-containing protein</fullName>
    </submittedName>
</protein>
<keyword evidence="1" id="KW-0472">Membrane</keyword>
<dbReference type="InterPro" id="IPR002035">
    <property type="entry name" value="VWF_A"/>
</dbReference>
<dbReference type="PROSITE" id="PS50234">
    <property type="entry name" value="VWFA"/>
    <property type="match status" value="1"/>
</dbReference>
<dbReference type="AlphaFoldDB" id="A0A921MDJ8"/>
<dbReference type="EMBL" id="DYUK01000148">
    <property type="protein sequence ID" value="HJG80105.1"/>
    <property type="molecule type" value="Genomic_DNA"/>
</dbReference>
<evidence type="ECO:0000259" key="2">
    <source>
        <dbReference type="PROSITE" id="PS50234"/>
    </source>
</evidence>
<feature type="transmembrane region" description="Helical" evidence="1">
    <location>
        <begin position="6"/>
        <end position="27"/>
    </location>
</feature>
<feature type="transmembrane region" description="Helical" evidence="1">
    <location>
        <begin position="305"/>
        <end position="325"/>
    </location>
</feature>